<feature type="compositionally biased region" description="Low complexity" evidence="1">
    <location>
        <begin position="12"/>
        <end position="27"/>
    </location>
</feature>
<dbReference type="InterPro" id="IPR019734">
    <property type="entry name" value="TPR_rpt"/>
</dbReference>
<feature type="region of interest" description="Disordered" evidence="1">
    <location>
        <begin position="261"/>
        <end position="303"/>
    </location>
</feature>
<feature type="compositionally biased region" description="Polar residues" evidence="1">
    <location>
        <begin position="195"/>
        <end position="206"/>
    </location>
</feature>
<dbReference type="PANTHER" id="PTHR10098">
    <property type="entry name" value="RAPSYN-RELATED"/>
    <property type="match status" value="1"/>
</dbReference>
<reference evidence="2" key="1">
    <citation type="submission" date="2021-01" db="EMBL/GenBank/DDBJ databases">
        <authorList>
            <person name="Corre E."/>
            <person name="Pelletier E."/>
            <person name="Niang G."/>
            <person name="Scheremetjew M."/>
            <person name="Finn R."/>
            <person name="Kale V."/>
            <person name="Holt S."/>
            <person name="Cochrane G."/>
            <person name="Meng A."/>
            <person name="Brown T."/>
            <person name="Cohen L."/>
        </authorList>
    </citation>
    <scope>NUCLEOTIDE SEQUENCE</scope>
    <source>
        <strain evidence="2">CCAP 1951/1</strain>
    </source>
</reference>
<dbReference type="EMBL" id="HBGF01025016">
    <property type="protein sequence ID" value="CAD9119528.1"/>
    <property type="molecule type" value="Transcribed_RNA"/>
</dbReference>
<gene>
    <name evidence="2" type="ORF">NDES1114_LOCUS16591</name>
</gene>
<protein>
    <recommendedName>
        <fullName evidence="3">MalT-like TPR region domain-containing protein</fullName>
    </recommendedName>
</protein>
<proteinExistence type="predicted"/>
<feature type="compositionally biased region" description="Polar residues" evidence="1">
    <location>
        <begin position="1"/>
        <end position="11"/>
    </location>
</feature>
<dbReference type="PANTHER" id="PTHR10098:SF108">
    <property type="entry name" value="TETRATRICOPEPTIDE REPEAT PROTEIN 28"/>
    <property type="match status" value="1"/>
</dbReference>
<accession>A0A7S1Q495</accession>
<dbReference type="Gene3D" id="1.25.40.10">
    <property type="entry name" value="Tetratricopeptide repeat domain"/>
    <property type="match status" value="1"/>
</dbReference>
<feature type="region of interest" description="Disordered" evidence="1">
    <location>
        <begin position="133"/>
        <end position="211"/>
    </location>
</feature>
<evidence type="ECO:0000256" key="1">
    <source>
        <dbReference type="SAM" id="MobiDB-lite"/>
    </source>
</evidence>
<evidence type="ECO:0000313" key="2">
    <source>
        <dbReference type="EMBL" id="CAD9119528.1"/>
    </source>
</evidence>
<evidence type="ECO:0008006" key="3">
    <source>
        <dbReference type="Google" id="ProtNLM"/>
    </source>
</evidence>
<sequence>MYMSKSTQRLLAQQQKGQKASQQSAANLNASNASLGASADTSAALGVGRRAPRVPVGTAVPSGHLPVRHQKLEGDPDGAAGENDSAIPTGSYLDAPLPLAAANLAANNQLATRATRSDASETVVRTADSPLLLGPVASKSTPTPAPAAAVSMPRGRPSPAPSPAGPDAMRRTAPSPTSLRKPGGGTSSVPPRPPSQQTGRPSSAAVSNGDVLSDDATAAASAGPVDFASELEEIGRQLKAEQGNARSRHRAALAHAHQLRQTLSSTGPTPGPSPTPSRVDADAFDATDGTREEEPEGRTATGKPLHVLYTPDIRAKLPPGTATHSHVAPKPMSLRDYEMLAEACQRAGRARTESHAYYKIGELLSAKAESRPKAVAYFKRYLNLSRRLNDLQGEAKALNCLGVVHHEMGGDANLRAALDYHQQHAAIADAAGVFIANTNMGLAYRRLGDAQAALQCFKNTLKYAVRAGDRAAESLALANLGHAGSDAGDFATARVCVERHLEISATLQDAASSCEAHEQLGVLASQRGDYAAAVSSFTQALDEALREGDQDRARALRCQIGVAQGLLKAEQALAAKASDMGSGGAAL</sequence>
<dbReference type="SMART" id="SM00028">
    <property type="entry name" value="TPR"/>
    <property type="match status" value="4"/>
</dbReference>
<dbReference type="InterPro" id="IPR011990">
    <property type="entry name" value="TPR-like_helical_dom_sf"/>
</dbReference>
<feature type="region of interest" description="Disordered" evidence="1">
    <location>
        <begin position="1"/>
        <end position="27"/>
    </location>
</feature>
<dbReference type="SUPFAM" id="SSF48452">
    <property type="entry name" value="TPR-like"/>
    <property type="match status" value="2"/>
</dbReference>
<feature type="region of interest" description="Disordered" evidence="1">
    <location>
        <begin position="53"/>
        <end position="89"/>
    </location>
</feature>
<organism evidence="2">
    <name type="scientific">Neobodo designis</name>
    <name type="common">Flagellated protozoan</name>
    <name type="synonym">Bodo designis</name>
    <dbReference type="NCBI Taxonomy" id="312471"/>
    <lineage>
        <taxon>Eukaryota</taxon>
        <taxon>Discoba</taxon>
        <taxon>Euglenozoa</taxon>
        <taxon>Kinetoplastea</taxon>
        <taxon>Metakinetoplastina</taxon>
        <taxon>Neobodonida</taxon>
        <taxon>Neobodo</taxon>
    </lineage>
</organism>
<dbReference type="AlphaFoldDB" id="A0A7S1Q495"/>
<name>A0A7S1Q495_NEODS</name>
<feature type="compositionally biased region" description="Low complexity" evidence="1">
    <location>
        <begin position="135"/>
        <end position="155"/>
    </location>
</feature>
<dbReference type="Pfam" id="PF13424">
    <property type="entry name" value="TPR_12"/>
    <property type="match status" value="1"/>
</dbReference>